<organism evidence="2">
    <name type="scientific">uncultured Nocardioides sp</name>
    <dbReference type="NCBI Taxonomy" id="198441"/>
    <lineage>
        <taxon>Bacteria</taxon>
        <taxon>Bacillati</taxon>
        <taxon>Actinomycetota</taxon>
        <taxon>Actinomycetes</taxon>
        <taxon>Propionibacteriales</taxon>
        <taxon>Nocardioidaceae</taxon>
        <taxon>Nocardioides</taxon>
        <taxon>environmental samples</taxon>
    </lineage>
</organism>
<proteinExistence type="predicted"/>
<reference evidence="2" key="1">
    <citation type="submission" date="2020-02" db="EMBL/GenBank/DDBJ databases">
        <authorList>
            <person name="Meier V. D."/>
        </authorList>
    </citation>
    <scope>NUCLEOTIDE SEQUENCE</scope>
    <source>
        <strain evidence="2">AVDCRST_MAG32</strain>
    </source>
</reference>
<protein>
    <submittedName>
        <fullName evidence="2">Beta-lactamase class C-like and penicillin binding proteins (PBPs) superfamily</fullName>
    </submittedName>
</protein>
<gene>
    <name evidence="2" type="ORF">AVDCRST_MAG32-136</name>
</gene>
<dbReference type="InterPro" id="IPR012338">
    <property type="entry name" value="Beta-lactam/transpept-like"/>
</dbReference>
<dbReference type="InterPro" id="IPR050491">
    <property type="entry name" value="AmpC-like"/>
</dbReference>
<dbReference type="PANTHER" id="PTHR46825:SF9">
    <property type="entry name" value="BETA-LACTAMASE-RELATED DOMAIN-CONTAINING PROTEIN"/>
    <property type="match status" value="1"/>
</dbReference>
<dbReference type="SUPFAM" id="SSF56601">
    <property type="entry name" value="beta-lactamase/transpeptidase-like"/>
    <property type="match status" value="1"/>
</dbReference>
<dbReference type="Pfam" id="PF00144">
    <property type="entry name" value="Beta-lactamase"/>
    <property type="match status" value="1"/>
</dbReference>
<dbReference type="PANTHER" id="PTHR46825">
    <property type="entry name" value="D-ALANYL-D-ALANINE-CARBOXYPEPTIDASE/ENDOPEPTIDASE AMPH"/>
    <property type="match status" value="1"/>
</dbReference>
<dbReference type="EMBL" id="CADCUM010000003">
    <property type="protein sequence ID" value="CAA9366745.1"/>
    <property type="molecule type" value="Genomic_DNA"/>
</dbReference>
<evidence type="ECO:0000313" key="2">
    <source>
        <dbReference type="EMBL" id="CAA9366745.1"/>
    </source>
</evidence>
<evidence type="ECO:0000259" key="1">
    <source>
        <dbReference type="Pfam" id="PF00144"/>
    </source>
</evidence>
<dbReference type="InterPro" id="IPR001466">
    <property type="entry name" value="Beta-lactam-related"/>
</dbReference>
<dbReference type="Gene3D" id="3.40.710.10">
    <property type="entry name" value="DD-peptidase/beta-lactamase superfamily"/>
    <property type="match status" value="1"/>
</dbReference>
<feature type="domain" description="Beta-lactamase-related" evidence="1">
    <location>
        <begin position="34"/>
        <end position="307"/>
    </location>
</feature>
<accession>A0A6J4MU29</accession>
<dbReference type="AlphaFoldDB" id="A0A6J4MU29"/>
<name>A0A6J4MU29_9ACTN</name>
<sequence>MTDEDHVGRLVARGARGHASLALATVGTTADGIHRSGRQAPPGRALWQIGSITKVFTALVLARAVVRGDVTLETPVRTLLREAPADVTLGRLATHTSGLPRISRDLWLAWLRREQDPYAGVDRDALMASLASARRRPVGRVRYSNLGFGLLGLALATAADTSYDAIVRAEVCEPLGLSDTTATPSADARSRCLPGHTRRLRERAVAWEFDALAGAGALWSSIEDMQAFLRAVLDPPPGELGAAMRLAAETHAPGRGHDQGLGWIRFRRGPVADHLFHNGGTYGFRSALLADPATGRGAVALSSTDRSVDGLVVQVLGAGERPPPTGRPAGATG</sequence>